<name>A0A7S3JPR7_9STRA</name>
<evidence type="ECO:0000256" key="2">
    <source>
        <dbReference type="ARBA" id="ARBA00023043"/>
    </source>
</evidence>
<proteinExistence type="predicted"/>
<protein>
    <submittedName>
        <fullName evidence="4">Uncharacterized protein</fullName>
    </submittedName>
</protein>
<evidence type="ECO:0000313" key="4">
    <source>
        <dbReference type="EMBL" id="CAE0361052.1"/>
    </source>
</evidence>
<evidence type="ECO:0000256" key="1">
    <source>
        <dbReference type="ARBA" id="ARBA00022737"/>
    </source>
</evidence>
<feature type="region of interest" description="Disordered" evidence="3">
    <location>
        <begin position="592"/>
        <end position="631"/>
    </location>
</feature>
<keyword evidence="2" id="KW-0040">ANK repeat</keyword>
<dbReference type="PANTHER" id="PTHR24186:SF38">
    <property type="entry name" value="ANKYRIN REPEAT FAMILY PROTEIN"/>
    <property type="match status" value="1"/>
</dbReference>
<reference evidence="4" key="1">
    <citation type="submission" date="2021-01" db="EMBL/GenBank/DDBJ databases">
        <authorList>
            <person name="Corre E."/>
            <person name="Pelletier E."/>
            <person name="Niang G."/>
            <person name="Scheremetjew M."/>
            <person name="Finn R."/>
            <person name="Kale V."/>
            <person name="Holt S."/>
            <person name="Cochrane G."/>
            <person name="Meng A."/>
            <person name="Brown T."/>
            <person name="Cohen L."/>
        </authorList>
    </citation>
    <scope>NUCLEOTIDE SEQUENCE</scope>
    <source>
        <strain evidence="4">CCMP1510</strain>
    </source>
</reference>
<gene>
    <name evidence="4" type="ORF">ALAG00032_LOCUS1784</name>
</gene>
<accession>A0A7S3JPR7</accession>
<feature type="region of interest" description="Disordered" evidence="3">
    <location>
        <begin position="88"/>
        <end position="109"/>
    </location>
</feature>
<feature type="compositionally biased region" description="Basic residues" evidence="3">
    <location>
        <begin position="592"/>
        <end position="606"/>
    </location>
</feature>
<dbReference type="EMBL" id="HBIJ01002606">
    <property type="protein sequence ID" value="CAE0361052.1"/>
    <property type="molecule type" value="Transcribed_RNA"/>
</dbReference>
<dbReference type="Gene3D" id="1.25.40.20">
    <property type="entry name" value="Ankyrin repeat-containing domain"/>
    <property type="match status" value="1"/>
</dbReference>
<dbReference type="PANTHER" id="PTHR24186">
    <property type="entry name" value="PROTEIN PHOSPHATASE 1 REGULATORY SUBUNIT"/>
    <property type="match status" value="1"/>
</dbReference>
<dbReference type="AlphaFoldDB" id="A0A7S3JPR7"/>
<dbReference type="InterPro" id="IPR036770">
    <property type="entry name" value="Ankyrin_rpt-contain_sf"/>
</dbReference>
<organism evidence="4">
    <name type="scientific">Aureoumbra lagunensis</name>
    <dbReference type="NCBI Taxonomy" id="44058"/>
    <lineage>
        <taxon>Eukaryota</taxon>
        <taxon>Sar</taxon>
        <taxon>Stramenopiles</taxon>
        <taxon>Ochrophyta</taxon>
        <taxon>Pelagophyceae</taxon>
        <taxon>Pelagomonadales</taxon>
        <taxon>Aureoumbra</taxon>
    </lineage>
</organism>
<feature type="compositionally biased region" description="Acidic residues" evidence="3">
    <location>
        <begin position="92"/>
        <end position="107"/>
    </location>
</feature>
<keyword evidence="1" id="KW-0677">Repeat</keyword>
<sequence>MVKALIEANPRSCEQAGPRGWNCLHYWANRDPNDTHSQAILNELLATHSGRKALRIPDAKGELPLHLFVKTCSAYKFAKEEEEFHGGLTADYSDDDSTADYSDDDSSANEIREKESTYSFLGLGSKKNNKINDNSLKEIDDTSDSGWDTRRPLVLARKLLTTYTDSWRIKSNDGTTPMDLAPVEIKELFHEFIQECEMVQARKRAKIRQQLAQEKKNSLKIPPLPIVIDSGNDALLLSILSEKANAGARNNKAITKRKLQQQLNECAASLRDLVIADDSYQGGTLLHRLLRRTNHNVSSEALRALLSAAPEACTITDKSQWTCLHLLVRRACDDHSIGTAGNLKRLARASPEAALVLGGGPRRNWTPLHVLCTMLSRHNCQRPPATGEERKTFDDRILSVFKTLLQIGGVSARLLKDARGKTAYDILPVAGYYDVFRGLCFPPEDDALQKEEEAFFAQKVRRKSSCSVQSILATNIEGSTFKPEEKRDENKVSRQRRPVRKISRRALIHDAPCVSLNLPGLELSQVSRPSTPQAVESLPEVIVKARPASERDTLHKAKAREAERWITDQVRRQRAAESAKLRIERAERRAHLKANAQAKRKARREKRQLEDNFTDVSMMSRAGRRRHSSNCIDEEISKASQLDGLSSQPTISPQTSVYSPTFDIVASPISHLDYSLSPTTTQK</sequence>
<evidence type="ECO:0000256" key="3">
    <source>
        <dbReference type="SAM" id="MobiDB-lite"/>
    </source>
</evidence>
<dbReference type="GO" id="GO:0005886">
    <property type="term" value="C:plasma membrane"/>
    <property type="evidence" value="ECO:0007669"/>
    <property type="project" value="TreeGrafter"/>
</dbReference>